<name>B5VK53_YEAS6</name>
<dbReference type="EMBL" id="ABSV01001127">
    <property type="protein sequence ID" value="EDZ71690.1"/>
    <property type="molecule type" value="Genomic_DNA"/>
</dbReference>
<evidence type="ECO:0000313" key="3">
    <source>
        <dbReference type="Proteomes" id="UP000008988"/>
    </source>
</evidence>
<evidence type="ECO:0000256" key="1">
    <source>
        <dbReference type="SAM" id="Phobius"/>
    </source>
</evidence>
<protein>
    <submittedName>
        <fullName evidence="2">Uncharacterized protein</fullName>
    </submittedName>
</protein>
<feature type="transmembrane region" description="Helical" evidence="1">
    <location>
        <begin position="128"/>
        <end position="154"/>
    </location>
</feature>
<accession>B5VK53</accession>
<keyword evidence="1" id="KW-1133">Transmembrane helix</keyword>
<proteinExistence type="predicted"/>
<dbReference type="Proteomes" id="UP000008988">
    <property type="component" value="Unassembled WGS sequence"/>
</dbReference>
<sequence length="250" mass="27363">MPSKSSYLICKSLNHFSPIINSFTNFTHSITSSTFDVNIKLHILLTIKWSILGSLRLLSLNTMNVQFNTNPHTNCHGQTNLDAFMLYSSTILYATSLGNSKSLQSRIISSVVILQYFFTNKEFGILPLFLRAFAVFNSDCGFPTALFCFVLPLLLSCTPNGSSSLVGSLSWFSYSSESTFLVPVMLLLLWLFKDKPSFPGSSSSSSSSSSNANFLLVIDGDSLVCMGGSSGITNESLFWLFLTLVGVPNS</sequence>
<dbReference type="AlphaFoldDB" id="B5VK53"/>
<comment type="caution">
    <text evidence="2">The sequence shown here is derived from an EMBL/GenBank/DDBJ whole genome shotgun (WGS) entry which is preliminary data.</text>
</comment>
<feature type="transmembrane region" description="Helical" evidence="1">
    <location>
        <begin position="174"/>
        <end position="192"/>
    </location>
</feature>
<gene>
    <name evidence="2" type="ORF">AWRI1631_81740</name>
</gene>
<keyword evidence="1" id="KW-0812">Transmembrane</keyword>
<keyword evidence="1" id="KW-0472">Membrane</keyword>
<organism evidence="2 3">
    <name type="scientific">Saccharomyces cerevisiae (strain AWRI1631)</name>
    <name type="common">Baker's yeast</name>
    <dbReference type="NCBI Taxonomy" id="545124"/>
    <lineage>
        <taxon>Eukaryota</taxon>
        <taxon>Fungi</taxon>
        <taxon>Dikarya</taxon>
        <taxon>Ascomycota</taxon>
        <taxon>Saccharomycotina</taxon>
        <taxon>Saccharomycetes</taxon>
        <taxon>Saccharomycetales</taxon>
        <taxon>Saccharomycetaceae</taxon>
        <taxon>Saccharomyces</taxon>
    </lineage>
</organism>
<evidence type="ECO:0000313" key="2">
    <source>
        <dbReference type="EMBL" id="EDZ71690.1"/>
    </source>
</evidence>
<reference evidence="2 3" key="1">
    <citation type="journal article" date="2008" name="FEMS Yeast Res.">
        <title>Comparative genome analysis of a Saccharomyces cerevisiae wine strain.</title>
        <authorList>
            <person name="Borneman A.R."/>
            <person name="Forgan A.H."/>
            <person name="Pretorius I.S."/>
            <person name="Chambers P.J."/>
        </authorList>
    </citation>
    <scope>NUCLEOTIDE SEQUENCE [LARGE SCALE GENOMIC DNA]</scope>
    <source>
        <strain evidence="2 3">AWRI1631</strain>
    </source>
</reference>